<organism evidence="1 2">
    <name type="scientific">Streptomyces osmaniensis</name>
    <dbReference type="NCBI Taxonomy" id="593134"/>
    <lineage>
        <taxon>Bacteria</taxon>
        <taxon>Bacillati</taxon>
        <taxon>Actinomycetota</taxon>
        <taxon>Actinomycetes</taxon>
        <taxon>Kitasatosporales</taxon>
        <taxon>Streptomycetaceae</taxon>
        <taxon>Streptomyces</taxon>
    </lineage>
</organism>
<dbReference type="RefSeq" id="WP_346186387.1">
    <property type="nucleotide sequence ID" value="NZ_BAABCE010000027.1"/>
</dbReference>
<name>A0ABP6YXW8_9ACTN</name>
<gene>
    <name evidence="1" type="ORF">GCM10022295_86310</name>
</gene>
<comment type="caution">
    <text evidence="1">The sequence shown here is derived from an EMBL/GenBank/DDBJ whole genome shotgun (WGS) entry which is preliminary data.</text>
</comment>
<evidence type="ECO:0000313" key="1">
    <source>
        <dbReference type="EMBL" id="GAA3591402.1"/>
    </source>
</evidence>
<dbReference type="Proteomes" id="UP001500707">
    <property type="component" value="Unassembled WGS sequence"/>
</dbReference>
<reference evidence="2" key="1">
    <citation type="journal article" date="2019" name="Int. J. Syst. Evol. Microbiol.">
        <title>The Global Catalogue of Microorganisms (GCM) 10K type strain sequencing project: providing services to taxonomists for standard genome sequencing and annotation.</title>
        <authorList>
            <consortium name="The Broad Institute Genomics Platform"/>
            <consortium name="The Broad Institute Genome Sequencing Center for Infectious Disease"/>
            <person name="Wu L."/>
            <person name="Ma J."/>
        </authorList>
    </citation>
    <scope>NUCLEOTIDE SEQUENCE [LARGE SCALE GENOMIC DNA]</scope>
    <source>
        <strain evidence="2">JCM 17656</strain>
    </source>
</reference>
<keyword evidence="2" id="KW-1185">Reference proteome</keyword>
<dbReference type="EMBL" id="BAABCE010000027">
    <property type="protein sequence ID" value="GAA3591402.1"/>
    <property type="molecule type" value="Genomic_DNA"/>
</dbReference>
<accession>A0ABP6YXW8</accession>
<evidence type="ECO:0000313" key="2">
    <source>
        <dbReference type="Proteomes" id="UP001500707"/>
    </source>
</evidence>
<sequence>MPDLEIHQYEVTGSLGRHCVLDPRSLAYRRRYTGDPLHPVEWAPKVPVLDQQNLSQQGIRTSTLFEGVDDVDALGSCTGNAATALISVLHGLEALDDAGLSVADAGAAEAWAIGLYSDATHRDQWHDDAWPATDCGSSGLGVAKALRHRGLIDQYGHATTAEELAALLQTGPVLMGLPWRSSFSDAGLAGFIDADPMWSTSPLEGGHEVCITALEDLDLNADGTVADSTVLRFVNSWSASWGDLGYGRLTVGTYRTLRSEIDLVQPRLDASR</sequence>
<evidence type="ECO:0008006" key="3">
    <source>
        <dbReference type="Google" id="ProtNLM"/>
    </source>
</evidence>
<proteinExistence type="predicted"/>
<protein>
    <recommendedName>
        <fullName evidence="3">Peptidase C1A papain C-terminal domain-containing protein</fullName>
    </recommendedName>
</protein>